<dbReference type="EMBL" id="QKWP01002746">
    <property type="protein sequence ID" value="RIB02295.1"/>
    <property type="molecule type" value="Genomic_DNA"/>
</dbReference>
<proteinExistence type="predicted"/>
<dbReference type="SUPFAM" id="SSF52980">
    <property type="entry name" value="Restriction endonuclease-like"/>
    <property type="match status" value="1"/>
</dbReference>
<evidence type="ECO:0000256" key="1">
    <source>
        <dbReference type="SAM" id="Phobius"/>
    </source>
</evidence>
<dbReference type="Proteomes" id="UP000266673">
    <property type="component" value="Unassembled WGS sequence"/>
</dbReference>
<keyword evidence="4" id="KW-1185">Reference proteome</keyword>
<feature type="domain" description="Putative restriction endonuclease" evidence="2">
    <location>
        <begin position="89"/>
        <end position="279"/>
    </location>
</feature>
<accession>A0A397TVZ7</accession>
<sequence length="287" mass="32960">MNLKKILEFYLNSLLFLPALFFSPLIVYIIYVGFEPLWLWRQLLLLLTSNNRQKEQKKLLLVKESDSEIVDFLMSLDPPRIIIPDCNPEQFEKIISVNSRFLRLSLIKGQLEIMPPLPVHIESSAGEFGIIVQVGNWCDDNENLVGIPSSSQGAFRLLKLEDPNYPNERTIQSPDCAVVLKDRLDSLTDETKKISFPPVAPNFVIELRSKYVSAQLLHDKMVNWVKAGVDEAISIDFNIKPSEVRIYSFDPDANEVVWDPKKDPVEVKSQVLEGFVLNMQKIKRYIK</sequence>
<keyword evidence="1" id="KW-0472">Membrane</keyword>
<evidence type="ECO:0000259" key="2">
    <source>
        <dbReference type="Pfam" id="PF05685"/>
    </source>
</evidence>
<reference evidence="3 4" key="1">
    <citation type="submission" date="2018-06" db="EMBL/GenBank/DDBJ databases">
        <title>Comparative genomics reveals the genomic features of Rhizophagus irregularis, R. cerebriforme, R. diaphanum and Gigaspora rosea, and their symbiotic lifestyle signature.</title>
        <authorList>
            <person name="Morin E."/>
            <person name="San Clemente H."/>
            <person name="Chen E.C.H."/>
            <person name="De La Providencia I."/>
            <person name="Hainaut M."/>
            <person name="Kuo A."/>
            <person name="Kohler A."/>
            <person name="Murat C."/>
            <person name="Tang N."/>
            <person name="Roy S."/>
            <person name="Loubradou J."/>
            <person name="Henrissat B."/>
            <person name="Grigoriev I.V."/>
            <person name="Corradi N."/>
            <person name="Roux C."/>
            <person name="Martin F.M."/>
        </authorList>
    </citation>
    <scope>NUCLEOTIDE SEQUENCE [LARGE SCALE GENOMIC DNA]</scope>
    <source>
        <strain evidence="3 4">DAOM 194757</strain>
    </source>
</reference>
<comment type="caution">
    <text evidence="3">The sequence shown here is derived from an EMBL/GenBank/DDBJ whole genome shotgun (WGS) entry which is preliminary data.</text>
</comment>
<gene>
    <name evidence="3" type="ORF">C2G38_2125563</name>
</gene>
<protein>
    <recommendedName>
        <fullName evidence="2">Putative restriction endonuclease domain-containing protein</fullName>
    </recommendedName>
</protein>
<dbReference type="AlphaFoldDB" id="A0A397TVZ7"/>
<keyword evidence="1" id="KW-1133">Transmembrane helix</keyword>
<dbReference type="InterPro" id="IPR008538">
    <property type="entry name" value="Uma2"/>
</dbReference>
<evidence type="ECO:0000313" key="3">
    <source>
        <dbReference type="EMBL" id="RIB02295.1"/>
    </source>
</evidence>
<dbReference type="OrthoDB" id="2305086at2759"/>
<dbReference type="Gene3D" id="3.90.1570.10">
    <property type="entry name" value="tt1808, chain A"/>
    <property type="match status" value="1"/>
</dbReference>
<organism evidence="3 4">
    <name type="scientific">Gigaspora rosea</name>
    <dbReference type="NCBI Taxonomy" id="44941"/>
    <lineage>
        <taxon>Eukaryota</taxon>
        <taxon>Fungi</taxon>
        <taxon>Fungi incertae sedis</taxon>
        <taxon>Mucoromycota</taxon>
        <taxon>Glomeromycotina</taxon>
        <taxon>Glomeromycetes</taxon>
        <taxon>Diversisporales</taxon>
        <taxon>Gigasporaceae</taxon>
        <taxon>Gigaspora</taxon>
    </lineage>
</organism>
<dbReference type="GO" id="GO:0006302">
    <property type="term" value="P:double-strand break repair"/>
    <property type="evidence" value="ECO:0007669"/>
    <property type="project" value="UniProtKB-ARBA"/>
</dbReference>
<keyword evidence="1" id="KW-0812">Transmembrane</keyword>
<dbReference type="InterPro" id="IPR011335">
    <property type="entry name" value="Restrct_endonuc-II-like"/>
</dbReference>
<feature type="transmembrane region" description="Helical" evidence="1">
    <location>
        <begin position="15"/>
        <end position="34"/>
    </location>
</feature>
<dbReference type="InterPro" id="IPR012296">
    <property type="entry name" value="Nuclease_put_TT1808"/>
</dbReference>
<dbReference type="STRING" id="44941.A0A397TVZ7"/>
<name>A0A397TVZ7_9GLOM</name>
<dbReference type="Pfam" id="PF05685">
    <property type="entry name" value="Uma2"/>
    <property type="match status" value="1"/>
</dbReference>
<evidence type="ECO:0000313" key="4">
    <source>
        <dbReference type="Proteomes" id="UP000266673"/>
    </source>
</evidence>
<dbReference type="CDD" id="cd06260">
    <property type="entry name" value="DUF820-like"/>
    <property type="match status" value="1"/>
</dbReference>